<comment type="caution">
    <text evidence="12">The sequence shown here is derived from an EMBL/GenBank/DDBJ whole genome shotgun (WGS) entry which is preliminary data.</text>
</comment>
<protein>
    <recommendedName>
        <fullName evidence="1">Stage 0 sporulation protein A homolog</fullName>
    </recommendedName>
</protein>
<evidence type="ECO:0000256" key="6">
    <source>
        <dbReference type="ARBA" id="ARBA00023163"/>
    </source>
</evidence>
<organism evidence="12 13">
    <name type="scientific">Anaerotruncus massiliensis</name>
    <name type="common">ex Liu et al. 2021</name>
    <dbReference type="NCBI Taxonomy" id="2321404"/>
    <lineage>
        <taxon>Bacteria</taxon>
        <taxon>Bacillati</taxon>
        <taxon>Bacillota</taxon>
        <taxon>Clostridia</taxon>
        <taxon>Eubacteriales</taxon>
        <taxon>Oscillospiraceae</taxon>
        <taxon>Anaerotruncus</taxon>
    </lineage>
</organism>
<dbReference type="GO" id="GO:0005829">
    <property type="term" value="C:cytosol"/>
    <property type="evidence" value="ECO:0007669"/>
    <property type="project" value="TreeGrafter"/>
</dbReference>
<evidence type="ECO:0000256" key="3">
    <source>
        <dbReference type="ARBA" id="ARBA00023012"/>
    </source>
</evidence>
<dbReference type="PANTHER" id="PTHR48111">
    <property type="entry name" value="REGULATOR OF RPOS"/>
    <property type="match status" value="1"/>
</dbReference>
<evidence type="ECO:0000313" key="13">
    <source>
        <dbReference type="Proteomes" id="UP000276301"/>
    </source>
</evidence>
<keyword evidence="6" id="KW-0804">Transcription</keyword>
<evidence type="ECO:0000256" key="4">
    <source>
        <dbReference type="ARBA" id="ARBA00023015"/>
    </source>
</evidence>
<dbReference type="Proteomes" id="UP000276301">
    <property type="component" value="Unassembled WGS sequence"/>
</dbReference>
<dbReference type="GO" id="GO:0000976">
    <property type="term" value="F:transcription cis-regulatory region binding"/>
    <property type="evidence" value="ECO:0007669"/>
    <property type="project" value="TreeGrafter"/>
</dbReference>
<dbReference type="PROSITE" id="PS50110">
    <property type="entry name" value="RESPONSE_REGULATORY"/>
    <property type="match status" value="1"/>
</dbReference>
<dbReference type="CDD" id="cd17574">
    <property type="entry name" value="REC_OmpR"/>
    <property type="match status" value="1"/>
</dbReference>
<evidence type="ECO:0000256" key="2">
    <source>
        <dbReference type="ARBA" id="ARBA00022553"/>
    </source>
</evidence>
<evidence type="ECO:0000259" key="10">
    <source>
        <dbReference type="PROSITE" id="PS50110"/>
    </source>
</evidence>
<dbReference type="Pfam" id="PF00486">
    <property type="entry name" value="Trans_reg_C"/>
    <property type="match status" value="1"/>
</dbReference>
<dbReference type="GO" id="GO:0032993">
    <property type="term" value="C:protein-DNA complex"/>
    <property type="evidence" value="ECO:0007669"/>
    <property type="project" value="TreeGrafter"/>
</dbReference>
<dbReference type="FunFam" id="3.40.50.2300:FF:000001">
    <property type="entry name" value="DNA-binding response regulator PhoB"/>
    <property type="match status" value="1"/>
</dbReference>
<dbReference type="FunFam" id="1.10.10.10:FF:000018">
    <property type="entry name" value="DNA-binding response regulator ResD"/>
    <property type="match status" value="1"/>
</dbReference>
<dbReference type="InterPro" id="IPR001789">
    <property type="entry name" value="Sig_transdc_resp-reg_receiver"/>
</dbReference>
<dbReference type="InterPro" id="IPR036388">
    <property type="entry name" value="WH-like_DNA-bd_sf"/>
</dbReference>
<evidence type="ECO:0000259" key="11">
    <source>
        <dbReference type="PROSITE" id="PS51755"/>
    </source>
</evidence>
<gene>
    <name evidence="12" type="ORF">D4A47_06095</name>
</gene>
<dbReference type="InterPro" id="IPR011006">
    <property type="entry name" value="CheY-like_superfamily"/>
</dbReference>
<keyword evidence="5 9" id="KW-0238">DNA-binding</keyword>
<sequence>MDSKILIAEDEAKIRQLVASYLVREGFKVVEAADGQQAVEKFEDNDDVVLVMLDVMMPRKDGYDACREIRSKSDVPILMLTARDSERDEVTGFHMGADEYIAKPFSPTILVTRVKNLLKRTKANDMSDAEVGGLKILYRERTVQVDGQKIITTPKEFDLLYYLVKNQGIVLTRDQIICTVWDMDYNGDDRTVDTHIKCLRAKLGKYASCITTVRKVGYKFEWTN</sequence>
<keyword evidence="13" id="KW-1185">Reference proteome</keyword>
<dbReference type="Gene3D" id="6.10.250.690">
    <property type="match status" value="1"/>
</dbReference>
<dbReference type="InterPro" id="IPR039420">
    <property type="entry name" value="WalR-like"/>
</dbReference>
<dbReference type="Pfam" id="PF00072">
    <property type="entry name" value="Response_reg"/>
    <property type="match status" value="1"/>
</dbReference>
<evidence type="ECO:0000313" key="12">
    <source>
        <dbReference type="EMBL" id="RLL12098.1"/>
    </source>
</evidence>
<dbReference type="PROSITE" id="PS51755">
    <property type="entry name" value="OMPR_PHOB"/>
    <property type="match status" value="1"/>
</dbReference>
<evidence type="ECO:0000256" key="1">
    <source>
        <dbReference type="ARBA" id="ARBA00018672"/>
    </source>
</evidence>
<evidence type="ECO:0000256" key="8">
    <source>
        <dbReference type="PROSITE-ProRule" id="PRU00169"/>
    </source>
</evidence>
<evidence type="ECO:0000256" key="9">
    <source>
        <dbReference type="PROSITE-ProRule" id="PRU01091"/>
    </source>
</evidence>
<dbReference type="PANTHER" id="PTHR48111:SF73">
    <property type="entry name" value="ALKALINE PHOSPHATASE SYNTHESIS TRANSCRIPTIONAL REGULATORY PROTEIN PHOP"/>
    <property type="match status" value="1"/>
</dbReference>
<dbReference type="Gene3D" id="1.10.10.10">
    <property type="entry name" value="Winged helix-like DNA-binding domain superfamily/Winged helix DNA-binding domain"/>
    <property type="match status" value="1"/>
</dbReference>
<evidence type="ECO:0000256" key="5">
    <source>
        <dbReference type="ARBA" id="ARBA00023125"/>
    </source>
</evidence>
<dbReference type="AlphaFoldDB" id="A0A498CRT2"/>
<dbReference type="GO" id="GO:0000156">
    <property type="term" value="F:phosphorelay response regulator activity"/>
    <property type="evidence" value="ECO:0007669"/>
    <property type="project" value="TreeGrafter"/>
</dbReference>
<dbReference type="SMART" id="SM00862">
    <property type="entry name" value="Trans_reg_C"/>
    <property type="match status" value="1"/>
</dbReference>
<dbReference type="CDD" id="cd00383">
    <property type="entry name" value="trans_reg_C"/>
    <property type="match status" value="1"/>
</dbReference>
<feature type="DNA-binding region" description="OmpR/PhoB-type" evidence="9">
    <location>
        <begin position="126"/>
        <end position="222"/>
    </location>
</feature>
<dbReference type="SUPFAM" id="SSF52172">
    <property type="entry name" value="CheY-like"/>
    <property type="match status" value="1"/>
</dbReference>
<keyword evidence="2 8" id="KW-0597">Phosphoprotein</keyword>
<name>A0A498CRT2_9FIRM</name>
<keyword evidence="3" id="KW-0902">Two-component regulatory system</keyword>
<dbReference type="Gene3D" id="3.40.50.2300">
    <property type="match status" value="1"/>
</dbReference>
<dbReference type="EMBL" id="RCHT01000007">
    <property type="protein sequence ID" value="RLL12098.1"/>
    <property type="molecule type" value="Genomic_DNA"/>
</dbReference>
<feature type="domain" description="Response regulatory" evidence="10">
    <location>
        <begin position="4"/>
        <end position="118"/>
    </location>
</feature>
<dbReference type="InterPro" id="IPR001867">
    <property type="entry name" value="OmpR/PhoB-type_DNA-bd"/>
</dbReference>
<feature type="modified residue" description="4-aspartylphosphate" evidence="8">
    <location>
        <position position="54"/>
    </location>
</feature>
<feature type="domain" description="OmpR/PhoB-type" evidence="11">
    <location>
        <begin position="126"/>
        <end position="222"/>
    </location>
</feature>
<keyword evidence="4" id="KW-0805">Transcription regulation</keyword>
<evidence type="ECO:0000256" key="7">
    <source>
        <dbReference type="ARBA" id="ARBA00024867"/>
    </source>
</evidence>
<dbReference type="SMART" id="SM00448">
    <property type="entry name" value="REC"/>
    <property type="match status" value="1"/>
</dbReference>
<comment type="function">
    <text evidence="7">May play the central regulatory role in sporulation. It may be an element of the effector pathway responsible for the activation of sporulation genes in response to nutritional stress. Spo0A may act in concert with spo0H (a sigma factor) to control the expression of some genes that are critical to the sporulation process.</text>
</comment>
<dbReference type="RefSeq" id="WP_121586585.1">
    <property type="nucleotide sequence ID" value="NZ_RCHT01000007.1"/>
</dbReference>
<proteinExistence type="predicted"/>
<reference evidence="12 13" key="1">
    <citation type="submission" date="2018-10" db="EMBL/GenBank/DDBJ databases">
        <title>Anaerotruncus faecis sp. nov., isolated from human feces.</title>
        <authorList>
            <person name="Wang Y.-J."/>
        </authorList>
    </citation>
    <scope>NUCLEOTIDE SEQUENCE [LARGE SCALE GENOMIC DNA]</scope>
    <source>
        <strain evidence="12 13">22A2-44</strain>
    </source>
</reference>
<accession>A0A498CRT2</accession>
<dbReference type="GO" id="GO:0006355">
    <property type="term" value="P:regulation of DNA-templated transcription"/>
    <property type="evidence" value="ECO:0007669"/>
    <property type="project" value="InterPro"/>
</dbReference>